<dbReference type="InterPro" id="IPR000864">
    <property type="entry name" value="Prot_inh_pot1"/>
</dbReference>
<reference evidence="4" key="2">
    <citation type="submission" date="2018-10" db="UniProtKB">
        <authorList>
            <consortium name="EnsemblPlants"/>
        </authorList>
    </citation>
    <scope>IDENTIFICATION</scope>
</reference>
<dbReference type="Pfam" id="PF00280">
    <property type="entry name" value="potato_inhibit"/>
    <property type="match status" value="1"/>
</dbReference>
<keyword evidence="2" id="KW-0646">Protease inhibitor</keyword>
<sequence length="115" mass="12298">MCYANQVSRTAQLLLACQSSNIIGRTSISSEKTVHQSLSTSATKMSSSDDLAGGKKTSWPEVVGLSIKEAKEIILKDKPDADIVMVPVGSAVTEDLRPNRVRIFVGTVAETPHVV</sequence>
<dbReference type="SUPFAM" id="SSF54654">
    <property type="entry name" value="CI-2 family of serine protease inhibitors"/>
    <property type="match status" value="1"/>
</dbReference>
<dbReference type="PANTHER" id="PTHR33091">
    <property type="entry name" value="PROTEIN, PUTATIVE, EXPRESSED-RELATED"/>
    <property type="match status" value="1"/>
</dbReference>
<dbReference type="GO" id="GO:0009611">
    <property type="term" value="P:response to wounding"/>
    <property type="evidence" value="ECO:0007669"/>
    <property type="project" value="InterPro"/>
</dbReference>
<name>A0A3B5ZMS1_WHEAT</name>
<proteinExistence type="inferred from homology"/>
<dbReference type="Proteomes" id="UP000019116">
    <property type="component" value="Chromosome 1D"/>
</dbReference>
<dbReference type="GeneID" id="123179913"/>
<dbReference type="PRINTS" id="PR00292">
    <property type="entry name" value="POTATOINHBTR"/>
</dbReference>
<dbReference type="Gramene" id="TraesCS1D02G027500.1">
    <property type="protein sequence ID" value="TraesCS1D02G027500.1"/>
    <property type="gene ID" value="TraesCS1D02G027500"/>
</dbReference>
<accession>A0A3B5ZMS1</accession>
<evidence type="ECO:0000256" key="1">
    <source>
        <dbReference type="ARBA" id="ARBA00008210"/>
    </source>
</evidence>
<reference evidence="4" key="1">
    <citation type="submission" date="2018-08" db="EMBL/GenBank/DDBJ databases">
        <authorList>
            <person name="Rossello M."/>
        </authorList>
    </citation>
    <scope>NUCLEOTIDE SEQUENCE [LARGE SCALE GENOMIC DNA]</scope>
    <source>
        <strain evidence="4">cv. Chinese Spring</strain>
    </source>
</reference>
<dbReference type="InterPro" id="IPR036354">
    <property type="entry name" value="Prot_inh_pot1_sf"/>
</dbReference>
<dbReference type="STRING" id="4565.A0A3B5ZMS1"/>
<comment type="similarity">
    <text evidence="1">Belongs to the protease inhibitor I13 (potato type I serine protease inhibitor) family.</text>
</comment>
<evidence type="ECO:0008006" key="6">
    <source>
        <dbReference type="Google" id="ProtNLM"/>
    </source>
</evidence>
<dbReference type="PaxDb" id="4565-Traes_1DS_B843B1AB01.1"/>
<dbReference type="GO" id="GO:0004867">
    <property type="term" value="F:serine-type endopeptidase inhibitor activity"/>
    <property type="evidence" value="ECO:0007669"/>
    <property type="project" value="UniProtKB-KW"/>
</dbReference>
<protein>
    <recommendedName>
        <fullName evidence="6">Subtilisin-chymotrypsin inhibitor-2A</fullName>
    </recommendedName>
</protein>
<evidence type="ECO:0000256" key="3">
    <source>
        <dbReference type="ARBA" id="ARBA00022900"/>
    </source>
</evidence>
<keyword evidence="3" id="KW-0722">Serine protease inhibitor</keyword>
<evidence type="ECO:0000313" key="5">
    <source>
        <dbReference type="Proteomes" id="UP000019116"/>
    </source>
</evidence>
<keyword evidence="5" id="KW-1185">Reference proteome</keyword>
<dbReference type="AlphaFoldDB" id="A0A3B5ZMS1"/>
<dbReference type="Gramene" id="TraesKAR1D01G0010130.1">
    <property type="protein sequence ID" value="cds.TraesKAR1D01G0010130.1"/>
    <property type="gene ID" value="TraesKAR1D01G0010130"/>
</dbReference>
<dbReference type="RefSeq" id="XP_044447758.1">
    <property type="nucleotide sequence ID" value="XM_044591823.1"/>
</dbReference>
<dbReference type="EnsemblPlants" id="TraesCS1D02G027500.1">
    <property type="protein sequence ID" value="TraesCS1D02G027500.1"/>
    <property type="gene ID" value="TraesCS1D02G027500"/>
</dbReference>
<dbReference type="PANTHER" id="PTHR33091:SF115">
    <property type="entry name" value="MBD DOMAIN-CONTAINING PROTEIN"/>
    <property type="match status" value="1"/>
</dbReference>
<evidence type="ECO:0000256" key="2">
    <source>
        <dbReference type="ARBA" id="ARBA00022690"/>
    </source>
</evidence>
<dbReference type="SMR" id="A0A3B5ZMS1"/>
<dbReference type="Gramene" id="TraesWEE_scaffold_219306_01G000100.1">
    <property type="protein sequence ID" value="TraesWEE_scaffold_219306_01G000100.1"/>
    <property type="gene ID" value="TraesWEE_scaffold_219306_01G000100"/>
</dbReference>
<dbReference type="Gramene" id="TraesCS1D03G0051800.1">
    <property type="protein sequence ID" value="TraesCS1D03G0051800.1.CDS"/>
    <property type="gene ID" value="TraesCS1D03G0051800"/>
</dbReference>
<evidence type="ECO:0000313" key="4">
    <source>
        <dbReference type="EnsemblPlants" id="TraesCS1D02G027500.1"/>
    </source>
</evidence>
<dbReference type="OrthoDB" id="658623at2759"/>
<dbReference type="Gene3D" id="3.30.10.10">
    <property type="entry name" value="Trypsin Inhibitor V, subunit A"/>
    <property type="match status" value="1"/>
</dbReference>
<gene>
    <name evidence="4" type="primary">LOC123179913</name>
</gene>
<organism evidence="4">
    <name type="scientific">Triticum aestivum</name>
    <name type="common">Wheat</name>
    <dbReference type="NCBI Taxonomy" id="4565"/>
    <lineage>
        <taxon>Eukaryota</taxon>
        <taxon>Viridiplantae</taxon>
        <taxon>Streptophyta</taxon>
        <taxon>Embryophyta</taxon>
        <taxon>Tracheophyta</taxon>
        <taxon>Spermatophyta</taxon>
        <taxon>Magnoliopsida</taxon>
        <taxon>Liliopsida</taxon>
        <taxon>Poales</taxon>
        <taxon>Poaceae</taxon>
        <taxon>BOP clade</taxon>
        <taxon>Pooideae</taxon>
        <taxon>Triticodae</taxon>
        <taxon>Triticeae</taxon>
        <taxon>Triticinae</taxon>
        <taxon>Triticum</taxon>
    </lineage>
</organism>